<dbReference type="InterPro" id="IPR035979">
    <property type="entry name" value="RBD_domain_sf"/>
</dbReference>
<reference evidence="5 6" key="1">
    <citation type="submission" date="2020-06" db="EMBL/GenBank/DDBJ databases">
        <authorList>
            <person name="Li R."/>
            <person name="Bekaert M."/>
        </authorList>
    </citation>
    <scope>NUCLEOTIDE SEQUENCE [LARGE SCALE GENOMIC DNA]</scope>
    <source>
        <strain evidence="6">wild</strain>
    </source>
</reference>
<dbReference type="PROSITE" id="PS50102">
    <property type="entry name" value="RRM"/>
    <property type="match status" value="1"/>
</dbReference>
<dbReference type="Pfam" id="PF00076">
    <property type="entry name" value="RRM_1"/>
    <property type="match status" value="1"/>
</dbReference>
<dbReference type="Gene3D" id="3.30.70.330">
    <property type="match status" value="1"/>
</dbReference>
<feature type="region of interest" description="Disordered" evidence="3">
    <location>
        <begin position="197"/>
        <end position="217"/>
    </location>
</feature>
<organism evidence="5 6">
    <name type="scientific">Mytilus coruscus</name>
    <name type="common">Sea mussel</name>
    <dbReference type="NCBI Taxonomy" id="42192"/>
    <lineage>
        <taxon>Eukaryota</taxon>
        <taxon>Metazoa</taxon>
        <taxon>Spiralia</taxon>
        <taxon>Lophotrochozoa</taxon>
        <taxon>Mollusca</taxon>
        <taxon>Bivalvia</taxon>
        <taxon>Autobranchia</taxon>
        <taxon>Pteriomorphia</taxon>
        <taxon>Mytilida</taxon>
        <taxon>Mytiloidea</taxon>
        <taxon>Mytilidae</taxon>
        <taxon>Mytilinae</taxon>
        <taxon>Mytilus</taxon>
    </lineage>
</organism>
<evidence type="ECO:0000256" key="2">
    <source>
        <dbReference type="PROSITE-ProRule" id="PRU00176"/>
    </source>
</evidence>
<evidence type="ECO:0000256" key="3">
    <source>
        <dbReference type="SAM" id="MobiDB-lite"/>
    </source>
</evidence>
<dbReference type="SMART" id="SM00360">
    <property type="entry name" value="RRM"/>
    <property type="match status" value="1"/>
</dbReference>
<dbReference type="InterPro" id="IPR051229">
    <property type="entry name" value="ALYREF_mRNA_export"/>
</dbReference>
<dbReference type="GO" id="GO:0016607">
    <property type="term" value="C:nuclear speck"/>
    <property type="evidence" value="ECO:0007669"/>
    <property type="project" value="TreeGrafter"/>
</dbReference>
<dbReference type="CDD" id="cd12681">
    <property type="entry name" value="RRM_SKAR"/>
    <property type="match status" value="1"/>
</dbReference>
<keyword evidence="6" id="KW-1185">Reference proteome</keyword>
<evidence type="ECO:0000259" key="4">
    <source>
        <dbReference type="PROSITE" id="PS50102"/>
    </source>
</evidence>
<dbReference type="EMBL" id="CACVKT020007641">
    <property type="protein sequence ID" value="CAC5409258.1"/>
    <property type="molecule type" value="Genomic_DNA"/>
</dbReference>
<proteinExistence type="predicted"/>
<name>A0A6J8DKX3_MYTCO</name>
<evidence type="ECO:0000256" key="1">
    <source>
        <dbReference type="ARBA" id="ARBA00022884"/>
    </source>
</evidence>
<dbReference type="AlphaFoldDB" id="A0A6J8DKX3"/>
<dbReference type="SUPFAM" id="SSF54928">
    <property type="entry name" value="RNA-binding domain, RBD"/>
    <property type="match status" value="1"/>
</dbReference>
<keyword evidence="1 2" id="KW-0694">RNA-binding</keyword>
<dbReference type="Proteomes" id="UP000507470">
    <property type="component" value="Unassembled WGS sequence"/>
</dbReference>
<evidence type="ECO:0000313" key="6">
    <source>
        <dbReference type="Proteomes" id="UP000507470"/>
    </source>
</evidence>
<dbReference type="InterPro" id="IPR012677">
    <property type="entry name" value="Nucleotide-bd_a/b_plait_sf"/>
</dbReference>
<protein>
    <submittedName>
        <fullName evidence="5">POLDIP3</fullName>
    </submittedName>
</protein>
<accession>A0A6J8DKX3</accession>
<dbReference type="OrthoDB" id="346839at2759"/>
<evidence type="ECO:0000313" key="5">
    <source>
        <dbReference type="EMBL" id="CAC5409258.1"/>
    </source>
</evidence>
<feature type="domain" description="RRM" evidence="4">
    <location>
        <begin position="431"/>
        <end position="502"/>
    </location>
</feature>
<dbReference type="InterPro" id="IPR000504">
    <property type="entry name" value="RRM_dom"/>
</dbReference>
<dbReference type="InterPro" id="IPR034784">
    <property type="entry name" value="PDIP3_RRM"/>
</dbReference>
<sequence>MADVSLDDYIQKKNFTVQIRNVGNESRAGKSFVKGKVKFQKQATRSPRTNRVTFRSPKNVMMQKQRNGRLSLQTKKNNIISLQTRKNKGLQDKSNIKPISVSFPNKNLSGFDKTVFDARDKIAAAKRPNDARDKLAAKAKLSDARMKIQQNKNKQNNKSGQVIVTGLGKTFKTINTEVKTNPDFTRTINSGVKTNTGFTRTIRNQGNSSGGVQMSGNSMTITRNVNNASSQINTSNHNNGSTNFKITRTLGGQGSRQGVQMSGNAMTITRNIDNTQSQNVQITSGRGPVFKVQNDEYETVADPLVEEYYDEPVGYHYGQPKTHVTEKTLTVKYPQTLRPQPIPVITSKPPIKPAPIAVKRKAPTQGPLKFASSGPLKLASGPLKFAKTTMVADMVDVIKKPKLIKQEIRMAINEDQVPDLAQTLVSPLQGYKISITNLHPVVSQDDIVELFGAVGAMKRARLVKEGIGEVMYVQKEDAAKAIQKYHNRELDGIPMQVKLAVPKQTPVAKPVVTTAPSEDTPPSAKAEPLKLFKGTNKKVPESDIETGTLHRALFKTGVTQPSKLVTFTVKI</sequence>
<dbReference type="PANTHER" id="PTHR19965:SF96">
    <property type="entry name" value="POLYMERASE DELTA-INTERACTING PROTEIN 3"/>
    <property type="match status" value="1"/>
</dbReference>
<gene>
    <name evidence="5" type="ORF">MCOR_42567</name>
</gene>
<dbReference type="GO" id="GO:0016973">
    <property type="term" value="P:poly(A)+ mRNA export from nucleus"/>
    <property type="evidence" value="ECO:0007669"/>
    <property type="project" value="TreeGrafter"/>
</dbReference>
<dbReference type="GO" id="GO:0003729">
    <property type="term" value="F:mRNA binding"/>
    <property type="evidence" value="ECO:0007669"/>
    <property type="project" value="TreeGrafter"/>
</dbReference>
<dbReference type="PANTHER" id="PTHR19965">
    <property type="entry name" value="RNA AND EXPORT FACTOR BINDING PROTEIN"/>
    <property type="match status" value="1"/>
</dbReference>